<name>A0A818AE41_9BILA</name>
<evidence type="ECO:0000256" key="1">
    <source>
        <dbReference type="SAM" id="MobiDB-lite"/>
    </source>
</evidence>
<dbReference type="Proteomes" id="UP000663865">
    <property type="component" value="Unassembled WGS sequence"/>
</dbReference>
<dbReference type="Proteomes" id="UP000663838">
    <property type="component" value="Unassembled WGS sequence"/>
</dbReference>
<dbReference type="AlphaFoldDB" id="A0A818AE41"/>
<sequence length="206" mass="25628">MINYAIYDTTINDLFISFNSTLPPSLPQKNKNKFLNVNTQKFVAVFFDEDELEDISDDGIYVSQFAGPVIQTLPHKSAHQRRTQEARSRRSCIRNNTLRIRRYQYYLQYNIYYRFTMKLVKEILRQNQIKHTHVKVADVLLIIVFKHDMLKQQYQQQLSEELFTWHNYYHQHHRHYQHHHRHQHHRDRRHHYHRYQHRHHEHHREQ</sequence>
<feature type="region of interest" description="Disordered" evidence="1">
    <location>
        <begin position="174"/>
        <end position="206"/>
    </location>
</feature>
<evidence type="ECO:0000313" key="4">
    <source>
        <dbReference type="Proteomes" id="UP000663865"/>
    </source>
</evidence>
<dbReference type="EMBL" id="CAJOBS010001500">
    <property type="protein sequence ID" value="CAF4736502.1"/>
    <property type="molecule type" value="Genomic_DNA"/>
</dbReference>
<comment type="caution">
    <text evidence="2">The sequence shown here is derived from an EMBL/GenBank/DDBJ whole genome shotgun (WGS) entry which is preliminary data.</text>
</comment>
<evidence type="ECO:0000313" key="2">
    <source>
        <dbReference type="EMBL" id="CAF3402752.1"/>
    </source>
</evidence>
<protein>
    <submittedName>
        <fullName evidence="2">Uncharacterized protein</fullName>
    </submittedName>
</protein>
<evidence type="ECO:0000313" key="3">
    <source>
        <dbReference type="EMBL" id="CAF4736502.1"/>
    </source>
</evidence>
<proteinExistence type="predicted"/>
<gene>
    <name evidence="2" type="ORF">KIK155_LOCUS8281</name>
    <name evidence="3" type="ORF">TOA249_LOCUS19311</name>
</gene>
<organism evidence="2 4">
    <name type="scientific">Rotaria socialis</name>
    <dbReference type="NCBI Taxonomy" id="392032"/>
    <lineage>
        <taxon>Eukaryota</taxon>
        <taxon>Metazoa</taxon>
        <taxon>Spiralia</taxon>
        <taxon>Gnathifera</taxon>
        <taxon>Rotifera</taxon>
        <taxon>Eurotatoria</taxon>
        <taxon>Bdelloidea</taxon>
        <taxon>Philodinida</taxon>
        <taxon>Philodinidae</taxon>
        <taxon>Rotaria</taxon>
    </lineage>
</organism>
<reference evidence="2" key="1">
    <citation type="submission" date="2021-02" db="EMBL/GenBank/DDBJ databases">
        <authorList>
            <person name="Nowell W R."/>
        </authorList>
    </citation>
    <scope>NUCLEOTIDE SEQUENCE</scope>
</reference>
<accession>A0A818AE41</accession>
<dbReference type="EMBL" id="CAJNYV010001079">
    <property type="protein sequence ID" value="CAF3402752.1"/>
    <property type="molecule type" value="Genomic_DNA"/>
</dbReference>